<reference evidence="2 3" key="1">
    <citation type="submission" date="2018-08" db="EMBL/GenBank/DDBJ databases">
        <title>A genome reference for cultivated species of the human gut microbiota.</title>
        <authorList>
            <person name="Zou Y."/>
            <person name="Xue W."/>
            <person name="Luo G."/>
        </authorList>
    </citation>
    <scope>NUCLEOTIDE SEQUENCE [LARGE SCALE GENOMIC DNA]</scope>
    <source>
        <strain evidence="2 3">AF18-46</strain>
    </source>
</reference>
<organism evidence="2 3">
    <name type="scientific">Solobacterium moorei</name>
    <dbReference type="NCBI Taxonomy" id="102148"/>
    <lineage>
        <taxon>Bacteria</taxon>
        <taxon>Bacillati</taxon>
        <taxon>Bacillota</taxon>
        <taxon>Erysipelotrichia</taxon>
        <taxon>Erysipelotrichales</taxon>
        <taxon>Erysipelotrichaceae</taxon>
        <taxon>Solobacterium</taxon>
    </lineage>
</organism>
<dbReference type="Pfam" id="PF13349">
    <property type="entry name" value="DUF4097"/>
    <property type="match status" value="1"/>
</dbReference>
<evidence type="ECO:0000313" key="2">
    <source>
        <dbReference type="EMBL" id="RGT57706.1"/>
    </source>
</evidence>
<dbReference type="Pfam" id="PF22564">
    <property type="entry name" value="HAAS"/>
    <property type="match status" value="1"/>
</dbReference>
<proteinExistence type="predicted"/>
<dbReference type="InterPro" id="IPR025164">
    <property type="entry name" value="Toastrack_DUF4097"/>
</dbReference>
<name>A0A412PHP8_9FIRM</name>
<dbReference type="AlphaFoldDB" id="A0A412PHP8"/>
<feature type="domain" description="DUF4097" evidence="1">
    <location>
        <begin position="202"/>
        <end position="326"/>
    </location>
</feature>
<gene>
    <name evidence="2" type="ORF">DWX20_01270</name>
</gene>
<evidence type="ECO:0000313" key="3">
    <source>
        <dbReference type="Proteomes" id="UP000284731"/>
    </source>
</evidence>
<evidence type="ECO:0000259" key="1">
    <source>
        <dbReference type="Pfam" id="PF13349"/>
    </source>
</evidence>
<dbReference type="Proteomes" id="UP000284731">
    <property type="component" value="Unassembled WGS sequence"/>
</dbReference>
<dbReference type="EMBL" id="QRWX01000001">
    <property type="protein sequence ID" value="RGT57706.1"/>
    <property type="molecule type" value="Genomic_DNA"/>
</dbReference>
<comment type="caution">
    <text evidence="2">The sequence shown here is derived from an EMBL/GenBank/DDBJ whole genome shotgun (WGS) entry which is preliminary data.</text>
</comment>
<sequence length="416" mass="45492">MGYVRSKGGKIDMTKNEYLAALNQALANYSPSFKKDILDAFEAHFQEGISEGRSEEEIMNDLGTIDDVLENIHMMGGEKETVHKEQKSKDYQDLKEGLSTAFHAFTRIADEALGHAKSFTANMDRKKNTAHYYTEPQTQTLPSSIAHLVIHSETLMSSLDITLEKGNELCYEFTQSQSIFRNPTADGIRCEVSDNTATILVTGSGDLTVQIPSGISTITMEAPAGDVDVNDIKLDEFNCHNTSGDVSLSRVEMKRADFTMLAGDLDISDSNFDEIGMKLSAGDVDLTNTTGNLYANIAAGDIDIQKHAANVIQLSAAAGDIDMEVSSPIIEVKTTAGDIDLNVRGEIQNIQVTSTAGDIDMTTETKDYRASLSTNFGDIDFDDDLPYQKLRHKKYIVGDGKGEILIKTNAGDIDFH</sequence>
<protein>
    <submittedName>
        <fullName evidence="2">DUF1700 domain-containing protein</fullName>
    </submittedName>
</protein>
<accession>A0A412PHP8</accession>